<gene>
    <name evidence="4" type="ORF">B0H63DRAFT_555152</name>
</gene>
<evidence type="ECO:0000256" key="1">
    <source>
        <dbReference type="SAM" id="Coils"/>
    </source>
</evidence>
<dbReference type="GO" id="GO:0070822">
    <property type="term" value="C:Sin3-type complex"/>
    <property type="evidence" value="ECO:0007669"/>
    <property type="project" value="TreeGrafter"/>
</dbReference>
<keyword evidence="5" id="KW-1185">Reference proteome</keyword>
<feature type="region of interest" description="Disordered" evidence="2">
    <location>
        <begin position="1"/>
        <end position="48"/>
    </location>
</feature>
<dbReference type="PANTHER" id="PTHR31011:SF2">
    <property type="entry name" value="PROTEIN STB2-RELATED"/>
    <property type="match status" value="1"/>
</dbReference>
<dbReference type="Pfam" id="PF25995">
    <property type="entry name" value="STB6_N"/>
    <property type="match status" value="1"/>
</dbReference>
<evidence type="ECO:0000313" key="5">
    <source>
        <dbReference type="Proteomes" id="UP001285441"/>
    </source>
</evidence>
<protein>
    <recommendedName>
        <fullName evidence="3">STB6-like N-terminal domain-containing protein</fullName>
    </recommendedName>
</protein>
<feature type="region of interest" description="Disordered" evidence="2">
    <location>
        <begin position="534"/>
        <end position="569"/>
    </location>
</feature>
<evidence type="ECO:0000259" key="3">
    <source>
        <dbReference type="Pfam" id="PF25995"/>
    </source>
</evidence>
<evidence type="ECO:0000256" key="2">
    <source>
        <dbReference type="SAM" id="MobiDB-lite"/>
    </source>
</evidence>
<feature type="compositionally biased region" description="Polar residues" evidence="2">
    <location>
        <begin position="1"/>
        <end position="11"/>
    </location>
</feature>
<feature type="compositionally biased region" description="Polar residues" evidence="2">
    <location>
        <begin position="465"/>
        <end position="476"/>
    </location>
</feature>
<keyword evidence="1" id="KW-0175">Coiled coil</keyword>
<dbReference type="Proteomes" id="UP001285441">
    <property type="component" value="Unassembled WGS sequence"/>
</dbReference>
<dbReference type="EMBL" id="JAULSW010000001">
    <property type="protein sequence ID" value="KAK3393842.1"/>
    <property type="molecule type" value="Genomic_DNA"/>
</dbReference>
<sequence>MSRLSFPTSSLDGRVHREEEPTLARTISSRNSRPPALEIISRPPSAAPKLETTPPAVLDMAAPLAPPAPNRRRVVLPDPIAFKFLEDDPSVKVVQRKRCLLGYELYLVEQWACSRQSLALLIVTYTGDPKHSVVVGVLEVPKEEKEWSPKLRVYFKAIQQSHARPKETEAGELMVTNLSSFPSALTVIAVPDGDIHRHRQIFIVNEDLKRLGCSGRSGLTLSDPTPATQAKFLQLYKTSDKISFNQAVVELIKLCQVALFTFGKLDQEYIDGLLCDVTETAINNWWTETGSEYFNTEPTDGILGPTTVAALLGTLMGARNRLSYWGAPISKDVFDIDSMKRGVGTFQKSYKLEKTRRLDRQTLLKLHSVTAKAAAGDGGWGVQKAVKSTVAEIGGKRGELVIGMVGGRDKANIGDIETLDLDKFINLAYGERPKWLWYGKPRRALHDSHENPGSAFGKDLKDDSPSQGGNRRTQSAPVEDEFEARKKEDSPGVFVSPSPNSASTMPDAPNDRDALRKTVFKSVAGKVSDARSGLGRIRDAVGGGLRGHTSRPSKDESPDTGMSGYSSPSIATLAQSSANLTSPVAIGRAFTWKVKPEEYLAGMRDNKEGCKSGAITNSAGGDESESQPSASKDGFRSSPPAMPNIAEGDYKPTEAQTIGITKGVASSNVSVAGSLPEDIDFQRPVPAPAPGQSAAFPHLYLQRRHSFDGSDGGCPPNEARYPRRLSFGDAEDAVLRWHEIIDITKASTDRPMDVTGTLVLQTQTELAHSLYGRLLAMQTELVPWVASKLSGVELLDDTFGAQQSDLQSLYLAVNDAYQRIRHNSGDLVAEERSRLAEAIKEVEVLVAKLEYEINALVGRVRDVEDGVSQFEAQVADVERRADELKAVLETESWLHWAVRTLTGIGTGPNITRGPSQSGDLQQRGDVIPVVART</sequence>
<dbReference type="InterPro" id="IPR038919">
    <property type="entry name" value="STB2/STB2"/>
</dbReference>
<dbReference type="PANTHER" id="PTHR31011">
    <property type="entry name" value="PROTEIN STB2-RELATED"/>
    <property type="match status" value="1"/>
</dbReference>
<feature type="region of interest" description="Disordered" evidence="2">
    <location>
        <begin position="605"/>
        <end position="648"/>
    </location>
</feature>
<reference evidence="4" key="2">
    <citation type="submission" date="2023-06" db="EMBL/GenBank/DDBJ databases">
        <authorList>
            <consortium name="Lawrence Berkeley National Laboratory"/>
            <person name="Haridas S."/>
            <person name="Hensen N."/>
            <person name="Bonometti L."/>
            <person name="Westerberg I."/>
            <person name="Brannstrom I.O."/>
            <person name="Guillou S."/>
            <person name="Cros-Aarteil S."/>
            <person name="Calhoun S."/>
            <person name="Kuo A."/>
            <person name="Mondo S."/>
            <person name="Pangilinan J."/>
            <person name="Riley R."/>
            <person name="LaButti K."/>
            <person name="Andreopoulos B."/>
            <person name="Lipzen A."/>
            <person name="Chen C."/>
            <person name="Yanf M."/>
            <person name="Daum C."/>
            <person name="Ng V."/>
            <person name="Clum A."/>
            <person name="Steindorff A."/>
            <person name="Ohm R."/>
            <person name="Martin F."/>
            <person name="Silar P."/>
            <person name="Natvig D."/>
            <person name="Lalanne C."/>
            <person name="Gautier V."/>
            <person name="Ament-velasquez S.L."/>
            <person name="Kruys A."/>
            <person name="Hutchinson M.I."/>
            <person name="Powell A.J."/>
            <person name="Barry K."/>
            <person name="Miller A.N."/>
            <person name="Grigoriev I.V."/>
            <person name="Debuchy R."/>
            <person name="Gladieux P."/>
            <person name="Thoren M.H."/>
            <person name="Johannesson H."/>
        </authorList>
    </citation>
    <scope>NUCLEOTIDE SEQUENCE</scope>
    <source>
        <strain evidence="4">CBS 232.78</strain>
    </source>
</reference>
<organism evidence="4 5">
    <name type="scientific">Podospora didyma</name>
    <dbReference type="NCBI Taxonomy" id="330526"/>
    <lineage>
        <taxon>Eukaryota</taxon>
        <taxon>Fungi</taxon>
        <taxon>Dikarya</taxon>
        <taxon>Ascomycota</taxon>
        <taxon>Pezizomycotina</taxon>
        <taxon>Sordariomycetes</taxon>
        <taxon>Sordariomycetidae</taxon>
        <taxon>Sordariales</taxon>
        <taxon>Podosporaceae</taxon>
        <taxon>Podospora</taxon>
    </lineage>
</organism>
<comment type="caution">
    <text evidence="4">The sequence shown here is derived from an EMBL/GenBank/DDBJ whole genome shotgun (WGS) entry which is preliminary data.</text>
</comment>
<dbReference type="InterPro" id="IPR059025">
    <property type="entry name" value="STB6_N"/>
</dbReference>
<reference evidence="4" key="1">
    <citation type="journal article" date="2023" name="Mol. Phylogenet. Evol.">
        <title>Genome-scale phylogeny and comparative genomics of the fungal order Sordariales.</title>
        <authorList>
            <person name="Hensen N."/>
            <person name="Bonometti L."/>
            <person name="Westerberg I."/>
            <person name="Brannstrom I.O."/>
            <person name="Guillou S."/>
            <person name="Cros-Aarteil S."/>
            <person name="Calhoun S."/>
            <person name="Haridas S."/>
            <person name="Kuo A."/>
            <person name="Mondo S."/>
            <person name="Pangilinan J."/>
            <person name="Riley R."/>
            <person name="LaButti K."/>
            <person name="Andreopoulos B."/>
            <person name="Lipzen A."/>
            <person name="Chen C."/>
            <person name="Yan M."/>
            <person name="Daum C."/>
            <person name="Ng V."/>
            <person name="Clum A."/>
            <person name="Steindorff A."/>
            <person name="Ohm R.A."/>
            <person name="Martin F."/>
            <person name="Silar P."/>
            <person name="Natvig D.O."/>
            <person name="Lalanne C."/>
            <person name="Gautier V."/>
            <person name="Ament-Velasquez S.L."/>
            <person name="Kruys A."/>
            <person name="Hutchinson M.I."/>
            <person name="Powell A.J."/>
            <person name="Barry K."/>
            <person name="Miller A.N."/>
            <person name="Grigoriev I.V."/>
            <person name="Debuchy R."/>
            <person name="Gladieux P."/>
            <person name="Hiltunen Thoren M."/>
            <person name="Johannesson H."/>
        </authorList>
    </citation>
    <scope>NUCLEOTIDE SEQUENCE</scope>
    <source>
        <strain evidence="4">CBS 232.78</strain>
    </source>
</reference>
<name>A0AAE0P5X4_9PEZI</name>
<feature type="region of interest" description="Disordered" evidence="2">
    <location>
        <begin position="448"/>
        <end position="512"/>
    </location>
</feature>
<feature type="compositionally biased region" description="Basic and acidic residues" evidence="2">
    <location>
        <begin position="13"/>
        <end position="22"/>
    </location>
</feature>
<accession>A0AAE0P5X4</accession>
<dbReference type="AlphaFoldDB" id="A0AAE0P5X4"/>
<feature type="coiled-coil region" evidence="1">
    <location>
        <begin position="828"/>
        <end position="887"/>
    </location>
</feature>
<proteinExistence type="predicted"/>
<evidence type="ECO:0000313" key="4">
    <source>
        <dbReference type="EMBL" id="KAK3393842.1"/>
    </source>
</evidence>
<feature type="domain" description="STB6-like N-terminal" evidence="3">
    <location>
        <begin position="73"/>
        <end position="211"/>
    </location>
</feature>